<comment type="caution">
    <text evidence="1">The sequence shown here is derived from an EMBL/GenBank/DDBJ whole genome shotgun (WGS) entry which is preliminary data.</text>
</comment>
<dbReference type="EMBL" id="MU277190">
    <property type="protein sequence ID" value="KAI0067364.1"/>
    <property type="molecule type" value="Genomic_DNA"/>
</dbReference>
<sequence>MSPPEHNPPGLISSVLGYISREVQDFVSTATGATVGEVSSTICPRYVVSAWFLFFAELGTGSTIETMSKRRPPLEYTD</sequence>
<gene>
    <name evidence="1" type="ORF">BV25DRAFT_1819688</name>
</gene>
<evidence type="ECO:0000313" key="2">
    <source>
        <dbReference type="Proteomes" id="UP000814140"/>
    </source>
</evidence>
<proteinExistence type="predicted"/>
<dbReference type="Proteomes" id="UP000814140">
    <property type="component" value="Unassembled WGS sequence"/>
</dbReference>
<protein>
    <submittedName>
        <fullName evidence="1">Uncharacterized protein</fullName>
    </submittedName>
</protein>
<reference evidence="1" key="1">
    <citation type="submission" date="2021-03" db="EMBL/GenBank/DDBJ databases">
        <authorList>
            <consortium name="DOE Joint Genome Institute"/>
            <person name="Ahrendt S."/>
            <person name="Looney B.P."/>
            <person name="Miyauchi S."/>
            <person name="Morin E."/>
            <person name="Drula E."/>
            <person name="Courty P.E."/>
            <person name="Chicoki N."/>
            <person name="Fauchery L."/>
            <person name="Kohler A."/>
            <person name="Kuo A."/>
            <person name="Labutti K."/>
            <person name="Pangilinan J."/>
            <person name="Lipzen A."/>
            <person name="Riley R."/>
            <person name="Andreopoulos W."/>
            <person name="He G."/>
            <person name="Johnson J."/>
            <person name="Barry K.W."/>
            <person name="Grigoriev I.V."/>
            <person name="Nagy L."/>
            <person name="Hibbett D."/>
            <person name="Henrissat B."/>
            <person name="Matheny P.B."/>
            <person name="Labbe J."/>
            <person name="Martin F."/>
        </authorList>
    </citation>
    <scope>NUCLEOTIDE SEQUENCE</scope>
    <source>
        <strain evidence="1">HHB10654</strain>
    </source>
</reference>
<evidence type="ECO:0000313" key="1">
    <source>
        <dbReference type="EMBL" id="KAI0067364.1"/>
    </source>
</evidence>
<keyword evidence="2" id="KW-1185">Reference proteome</keyword>
<reference evidence="1" key="2">
    <citation type="journal article" date="2022" name="New Phytol.">
        <title>Evolutionary transition to the ectomycorrhizal habit in the genomes of a hyperdiverse lineage of mushroom-forming fungi.</title>
        <authorList>
            <person name="Looney B."/>
            <person name="Miyauchi S."/>
            <person name="Morin E."/>
            <person name="Drula E."/>
            <person name="Courty P.E."/>
            <person name="Kohler A."/>
            <person name="Kuo A."/>
            <person name="LaButti K."/>
            <person name="Pangilinan J."/>
            <person name="Lipzen A."/>
            <person name="Riley R."/>
            <person name="Andreopoulos W."/>
            <person name="He G."/>
            <person name="Johnson J."/>
            <person name="Nolan M."/>
            <person name="Tritt A."/>
            <person name="Barry K.W."/>
            <person name="Grigoriev I.V."/>
            <person name="Nagy L.G."/>
            <person name="Hibbett D."/>
            <person name="Henrissat B."/>
            <person name="Matheny P.B."/>
            <person name="Labbe J."/>
            <person name="Martin F.M."/>
        </authorList>
    </citation>
    <scope>NUCLEOTIDE SEQUENCE</scope>
    <source>
        <strain evidence="1">HHB10654</strain>
    </source>
</reference>
<organism evidence="1 2">
    <name type="scientific">Artomyces pyxidatus</name>
    <dbReference type="NCBI Taxonomy" id="48021"/>
    <lineage>
        <taxon>Eukaryota</taxon>
        <taxon>Fungi</taxon>
        <taxon>Dikarya</taxon>
        <taxon>Basidiomycota</taxon>
        <taxon>Agaricomycotina</taxon>
        <taxon>Agaricomycetes</taxon>
        <taxon>Russulales</taxon>
        <taxon>Auriscalpiaceae</taxon>
        <taxon>Artomyces</taxon>
    </lineage>
</organism>
<accession>A0ACB8TG01</accession>
<name>A0ACB8TG01_9AGAM</name>